<dbReference type="InterPro" id="IPR015943">
    <property type="entry name" value="WD40/YVTN_repeat-like_dom_sf"/>
</dbReference>
<keyword evidence="1" id="KW-0732">Signal</keyword>
<dbReference type="Pfam" id="PF13573">
    <property type="entry name" value="SprB"/>
    <property type="match status" value="5"/>
</dbReference>
<feature type="signal peptide" evidence="1">
    <location>
        <begin position="1"/>
        <end position="19"/>
    </location>
</feature>
<accession>A0ABX1WZI3</accession>
<dbReference type="Gene3D" id="2.60.40.740">
    <property type="match status" value="2"/>
</dbReference>
<feature type="domain" description="Secretion system C-terminal sorting" evidence="2">
    <location>
        <begin position="1829"/>
        <end position="1893"/>
    </location>
</feature>
<keyword evidence="4" id="KW-1185">Reference proteome</keyword>
<protein>
    <submittedName>
        <fullName evidence="3">T9SS type A sorting domain-containing protein</fullName>
    </submittedName>
</protein>
<proteinExistence type="predicted"/>
<dbReference type="InterPro" id="IPR011110">
    <property type="entry name" value="Reg_prop"/>
</dbReference>
<dbReference type="NCBIfam" id="TIGR04183">
    <property type="entry name" value="Por_Secre_tail"/>
    <property type="match status" value="1"/>
</dbReference>
<dbReference type="EMBL" id="RZNH01000036">
    <property type="protein sequence ID" value="NOU61544.1"/>
    <property type="molecule type" value="Genomic_DNA"/>
</dbReference>
<evidence type="ECO:0000313" key="3">
    <source>
        <dbReference type="EMBL" id="NOU61544.1"/>
    </source>
</evidence>
<dbReference type="InterPro" id="IPR026444">
    <property type="entry name" value="Secre_tail"/>
</dbReference>
<dbReference type="PANTHER" id="PTHR42754:SF1">
    <property type="entry name" value="LIPOPROTEIN"/>
    <property type="match status" value="1"/>
</dbReference>
<dbReference type="Proteomes" id="UP000732105">
    <property type="component" value="Unassembled WGS sequence"/>
</dbReference>
<evidence type="ECO:0000259" key="2">
    <source>
        <dbReference type="Pfam" id="PF18962"/>
    </source>
</evidence>
<dbReference type="RefSeq" id="WP_171596804.1">
    <property type="nucleotide sequence ID" value="NZ_RZNH01000036.1"/>
</dbReference>
<organism evidence="3 4">
    <name type="scientific">Marinifilum caeruleilacunae</name>
    <dbReference type="NCBI Taxonomy" id="2499076"/>
    <lineage>
        <taxon>Bacteria</taxon>
        <taxon>Pseudomonadati</taxon>
        <taxon>Bacteroidota</taxon>
        <taxon>Bacteroidia</taxon>
        <taxon>Marinilabiliales</taxon>
        <taxon>Marinifilaceae</taxon>
    </lineage>
</organism>
<dbReference type="SUPFAM" id="SSF63829">
    <property type="entry name" value="Calcium-dependent phosphotriesterase"/>
    <property type="match status" value="2"/>
</dbReference>
<evidence type="ECO:0000256" key="1">
    <source>
        <dbReference type="SAM" id="SignalP"/>
    </source>
</evidence>
<name>A0ABX1WZI3_9BACT</name>
<sequence length="1902" mass="211921">MKKFYLIALLICICSNLYAQTTFEKVLYHPNEEWEQANDICITSSGEILVLTSIESGTSLYKLNEKGDTLWRKVLQHPEGKILGKRICTGADNGYIIGGDLKYGDYYHIYLQKIDDNGNQLWEKRIGDSNSYNYCNDLISISGEGYAIAGQMSTPLTRPALLKVDLNGDLIWANNSITLDGISDPNSFTPRAVVKTPEGYVIGGEYYKDAAANTAIAKLDDSGNLLQNTQTLSIENEFLRSLHYCSDGSYAFAGRFEYDDNGSLRSNLWFGKYDSNLNILWNKNTYTPNNLAGEDIVEDAEANLLIAGNIDKAEYSTDPYLIKVNSEGTMLWEKFFGSNLGGQLQRIKLNGDFIYGSGYHWGNAAWGIDGNNNRAYVLKTDANGDVNHLRIINASNNICEGEEREIKVYDFMQSYEWDTKLDVDKSRYGIIVDKKGKYSVSAVDKNGNKRFSDTLTIYTGAIPEIVFTEESKFCGDGDKILSTEKEYDSYEWFFNDLGETLTSIGNEKNQLVDKSGKYRVQVKDENGCLNQLNIDDDNYTIAYESAELKAFVADSTNISRSDLSDGSATIGVKGGNPPYSYLWEESGSISNTANNLKADHFYHVTVFDDKGCQTRVSFVLKVIPVVENSLCNFSKVGDGLQLNDTYINAIERDSEGKLWFANRLEIGKYDGSDWDIIETTNEFECVHVDKNKNIWAGTDFNGLGLHKYDGNSWTTFNKEDGLAGMDVRDIEEDQYGNLWFATSEGLSRYNGTEFVNFAYSDGLLDANIYSLKIDNKDQLWIGSNDGVTRFKILNDNKIDSCATFIVSSEGKSIGGIKNLEEDKDGNIWASSDWVEEGESGLLKFQAGEFIRINPNLNNTLTWIYDIYADANGGVWIATDNGVGYLSNDAWYQYSSENGLLSDKVSAIGEDLFGNIWLGFNPGEGLSKFKDGNWVTYNTQSELLNSGVNNSTLDKDKNLWVSVDYGSNNLQKFDGTGWFKFSEEDGFTGFIYELASDSKGNVWIATDIGLYKYTDNQFEKLSTEDGLKANKVMGVTVDKNDDVWLRFDGQYGISKYSNNQFVSYTQNEGLLDNTVNDIQADSLGNMWVFYSGRKFNKYDGNAFSEVEVPLTPAGNTMLTERAFVDSQNRVWVAFEQHVAVFENDSWTFYDGDDHGVSSEYYPSIFGEDAAKNVILAYYKDLDQGETEAKLVQYSGESWVDIEPNNALPGSTVYCIQDDFKGNLWYGTASGLLKYTKCTNEEVLISVNNGSCSGDGNRSLIITPTGGNHPYQYSIDNGKTFQTDSIFADLQADTYHLLVKNKNGELVTDRQLTITEPLPLIVNVEGFNVTCTGRTDGAAICKPTGGLSPYTYLWDDSNASTTSRIENLEEGVEYTVTVTDANGCSEIATISVGHDPLLKFTDKKDVSCYGLTDGMAVITPIGGKAPFTYQWDDVNNTSDSIVNSLGGGKFHFVTVTDANNCVSIDSIKLNQPEPILVEVKSFNSCGEENSGGIEAIVSGGTLPYEYLWNDTNNSTTKDLYDLSAGSYTLTVKDHNSCETTETANIEQLEKVEDVNIISNKGEYFCPNTTELSANGDFSSYKWSTGSTDKLIAPPGEGKYWLRVYNDEGCSDIDTISIAVLNTYQEQNLCIVSVNSDNKNEIVWARRDGYGIDSYNIYKESNTSSQYELVSNMPFDQESLYIDEDSDPAARSHTYAISIVDVCGVESEMSEEHRTMLLQASYGVNGAINLAWNKYLGLDFDTYHIYRGTSLDDLQLLTSISNSESKYIDNSAPGEEEFLYYVLQIEAPDVCDPATIKSSIYSYAVSSSNVVDAGNKTTGIVERKGKVEKLTVYPNPMTDRCYAQFENQAFKEYTLRILDARGSVVYQRKGIKSDQVEIPRGNLSSGTYIIELRGDKIYRGRLIVR</sequence>
<dbReference type="Pfam" id="PF07494">
    <property type="entry name" value="Reg_prop"/>
    <property type="match status" value="1"/>
</dbReference>
<dbReference type="Gene3D" id="2.130.10.10">
    <property type="entry name" value="YVTN repeat-like/Quinoprotein amine dehydrogenase"/>
    <property type="match status" value="4"/>
</dbReference>
<evidence type="ECO:0000313" key="4">
    <source>
        <dbReference type="Proteomes" id="UP000732105"/>
    </source>
</evidence>
<comment type="caution">
    <text evidence="3">The sequence shown here is derived from an EMBL/GenBank/DDBJ whole genome shotgun (WGS) entry which is preliminary data.</text>
</comment>
<dbReference type="PANTHER" id="PTHR42754">
    <property type="entry name" value="ENDOGLUCANASE"/>
    <property type="match status" value="1"/>
</dbReference>
<gene>
    <name evidence="3" type="ORF">ELS83_17210</name>
</gene>
<dbReference type="Pfam" id="PF18962">
    <property type="entry name" value="Por_Secre_tail"/>
    <property type="match status" value="1"/>
</dbReference>
<feature type="chain" id="PRO_5046561316" evidence="1">
    <location>
        <begin position="20"/>
        <end position="1902"/>
    </location>
</feature>
<dbReference type="InterPro" id="IPR025667">
    <property type="entry name" value="SprB_repeat"/>
</dbReference>
<reference evidence="3 4" key="1">
    <citation type="submission" date="2018-12" db="EMBL/GenBank/DDBJ databases">
        <title>Marinifilum JC070 sp. nov., a marine bacterium isolated from Yongle Blue Hole in the South China Sea.</title>
        <authorList>
            <person name="Fu T."/>
        </authorList>
    </citation>
    <scope>NUCLEOTIDE SEQUENCE [LARGE SCALE GENOMIC DNA]</scope>
    <source>
        <strain evidence="3 4">JC070</strain>
    </source>
</reference>